<organism evidence="3 4">
    <name type="scientific">Penicillium chermesinum</name>
    <dbReference type="NCBI Taxonomy" id="63820"/>
    <lineage>
        <taxon>Eukaryota</taxon>
        <taxon>Fungi</taxon>
        <taxon>Dikarya</taxon>
        <taxon>Ascomycota</taxon>
        <taxon>Pezizomycotina</taxon>
        <taxon>Eurotiomycetes</taxon>
        <taxon>Eurotiomycetidae</taxon>
        <taxon>Eurotiales</taxon>
        <taxon>Aspergillaceae</taxon>
        <taxon>Penicillium</taxon>
    </lineage>
</organism>
<dbReference type="RefSeq" id="XP_058334638.1">
    <property type="nucleotide sequence ID" value="XM_058471497.1"/>
</dbReference>
<accession>A0A9W9PJF9</accession>
<evidence type="ECO:0000259" key="2">
    <source>
        <dbReference type="SMART" id="SM00672"/>
    </source>
</evidence>
<dbReference type="EMBL" id="JAPQKS010000002">
    <property type="protein sequence ID" value="KAJ5247217.1"/>
    <property type="molecule type" value="Genomic_DNA"/>
</dbReference>
<keyword evidence="1" id="KW-0812">Transmembrane</keyword>
<dbReference type="OrthoDB" id="541052at2759"/>
<evidence type="ECO:0000256" key="1">
    <source>
        <dbReference type="SAM" id="Phobius"/>
    </source>
</evidence>
<keyword evidence="1" id="KW-0472">Membrane</keyword>
<keyword evidence="1" id="KW-1133">Transmembrane helix</keyword>
<dbReference type="PANTHER" id="PTHR12203">
    <property type="entry name" value="KDEL LYS-ASP-GLU-LEU CONTAINING - RELATED"/>
    <property type="match status" value="1"/>
</dbReference>
<reference evidence="3" key="2">
    <citation type="journal article" date="2023" name="IMA Fungus">
        <title>Comparative genomic study of the Penicillium genus elucidates a diverse pangenome and 15 lateral gene transfer events.</title>
        <authorList>
            <person name="Petersen C."/>
            <person name="Sorensen T."/>
            <person name="Nielsen M.R."/>
            <person name="Sondergaard T.E."/>
            <person name="Sorensen J.L."/>
            <person name="Fitzpatrick D.A."/>
            <person name="Frisvad J.C."/>
            <person name="Nielsen K.L."/>
        </authorList>
    </citation>
    <scope>NUCLEOTIDE SEQUENCE</scope>
    <source>
        <strain evidence="3">IBT 19713</strain>
    </source>
</reference>
<feature type="domain" description="Glycosyl transferase CAP10" evidence="2">
    <location>
        <begin position="276"/>
        <end position="553"/>
    </location>
</feature>
<protein>
    <recommendedName>
        <fullName evidence="2">Glycosyl transferase CAP10 domain-containing protein</fullName>
    </recommendedName>
</protein>
<dbReference type="InterPro" id="IPR006598">
    <property type="entry name" value="CAP10"/>
</dbReference>
<dbReference type="PANTHER" id="PTHR12203:SF22">
    <property type="entry name" value="CAPSULE ASSOCIATED PROTEIN"/>
    <property type="match status" value="1"/>
</dbReference>
<comment type="caution">
    <text evidence="3">The sequence shown here is derived from an EMBL/GenBank/DDBJ whole genome shotgun (WGS) entry which is preliminary data.</text>
</comment>
<proteinExistence type="predicted"/>
<sequence length="570" mass="65713">MRNLRGMKRHKQQPVLRRPVYLVFVLVAVIYLFLKTILLSYETGQSHEAARFELFQPNSTHPIKSLMAEANRQWQLYEEKHHSKTLAEAVTLYRERHGRHPPPGYQKWWEYARKHNAHNVDDFHQIINDLRPFWAMTPKKIRQLAASLPDSEGMAVLRIRNHKVEPQSTHWRAETLAASVTRLAEFLPDMNIAVNTMDQPRVLATYEQIQEFLKVEEETRALPANAEDRFTPHMDHFDANIIEGENPGWLNVAAQPYMKFAKDACPPDSPARNPELQGVDRRYKSTLGGTSINNDILFPANMYTYKDERYTYSPKFDYKWAAKSTKLLWRGVTSGGTQFASSWNRLHRQRFVQLTNATELAGKNVSLLTKDEEGRYKPVSDFAPSKFAASHFDVGFTQAWGCISECSFYEGVWTYQQPTAFSEQFKAKYLIDIDGHSFSGRWRAFLQSRSLGIKATIFREWHDSRLLAWRHFVPMDNMFGDLYALMTYFIGISPAAFFPSFGGAGVHVPAHDAEAQAIATQGRDWAQVALRDEDMEIYLYLLLLEYARVIDDNRDHIGYSGDGTPLDLNK</sequence>
<name>A0A9W9PJF9_9EURO</name>
<evidence type="ECO:0000313" key="4">
    <source>
        <dbReference type="Proteomes" id="UP001150941"/>
    </source>
</evidence>
<evidence type="ECO:0000313" key="3">
    <source>
        <dbReference type="EMBL" id="KAJ5247217.1"/>
    </source>
</evidence>
<gene>
    <name evidence="3" type="ORF">N7468_002200</name>
</gene>
<feature type="transmembrane region" description="Helical" evidence="1">
    <location>
        <begin position="20"/>
        <end position="41"/>
    </location>
</feature>
<dbReference type="SMART" id="SM00672">
    <property type="entry name" value="CAP10"/>
    <property type="match status" value="1"/>
</dbReference>
<dbReference type="InterPro" id="IPR051091">
    <property type="entry name" value="O-Glucosyltr/Glycosyltrsf_90"/>
</dbReference>
<dbReference type="GeneID" id="83198800"/>
<keyword evidence="4" id="KW-1185">Reference proteome</keyword>
<dbReference type="Proteomes" id="UP001150941">
    <property type="component" value="Unassembled WGS sequence"/>
</dbReference>
<dbReference type="AlphaFoldDB" id="A0A9W9PJF9"/>
<reference evidence="3" key="1">
    <citation type="submission" date="2022-11" db="EMBL/GenBank/DDBJ databases">
        <authorList>
            <person name="Petersen C."/>
        </authorList>
    </citation>
    <scope>NUCLEOTIDE SEQUENCE</scope>
    <source>
        <strain evidence="3">IBT 19713</strain>
    </source>
</reference>